<organism evidence="2 3">
    <name type="scientific">Panicum virgatum</name>
    <name type="common">Blackwell switchgrass</name>
    <dbReference type="NCBI Taxonomy" id="38727"/>
    <lineage>
        <taxon>Eukaryota</taxon>
        <taxon>Viridiplantae</taxon>
        <taxon>Streptophyta</taxon>
        <taxon>Embryophyta</taxon>
        <taxon>Tracheophyta</taxon>
        <taxon>Spermatophyta</taxon>
        <taxon>Magnoliopsida</taxon>
        <taxon>Liliopsida</taxon>
        <taxon>Poales</taxon>
        <taxon>Poaceae</taxon>
        <taxon>PACMAD clade</taxon>
        <taxon>Panicoideae</taxon>
        <taxon>Panicodae</taxon>
        <taxon>Paniceae</taxon>
        <taxon>Panicinae</taxon>
        <taxon>Panicum</taxon>
        <taxon>Panicum sect. Hiantes</taxon>
    </lineage>
</organism>
<sequence length="63" mass="6686">MPGIELAPSETVPVRQSGAELRGRVEAADPSSEIDDETPAEDGAADKGIKEGPQVMNRLRNVK</sequence>
<dbReference type="Proteomes" id="UP000823388">
    <property type="component" value="Chromosome 3K"/>
</dbReference>
<comment type="caution">
    <text evidence="2">The sequence shown here is derived from an EMBL/GenBank/DDBJ whole genome shotgun (WGS) entry which is preliminary data.</text>
</comment>
<protein>
    <submittedName>
        <fullName evidence="2">Uncharacterized protein</fullName>
    </submittedName>
</protein>
<accession>A0A8T0V9U7</accession>
<name>A0A8T0V9U7_PANVG</name>
<keyword evidence="3" id="KW-1185">Reference proteome</keyword>
<gene>
    <name evidence="2" type="ORF">PVAP13_3KG575000</name>
</gene>
<dbReference type="EMBL" id="CM029041">
    <property type="protein sequence ID" value="KAG2631125.1"/>
    <property type="molecule type" value="Genomic_DNA"/>
</dbReference>
<evidence type="ECO:0000313" key="2">
    <source>
        <dbReference type="EMBL" id="KAG2631125.1"/>
    </source>
</evidence>
<feature type="region of interest" description="Disordered" evidence="1">
    <location>
        <begin position="1"/>
        <end position="63"/>
    </location>
</feature>
<evidence type="ECO:0000256" key="1">
    <source>
        <dbReference type="SAM" id="MobiDB-lite"/>
    </source>
</evidence>
<reference evidence="2" key="1">
    <citation type="submission" date="2020-05" db="EMBL/GenBank/DDBJ databases">
        <title>WGS assembly of Panicum virgatum.</title>
        <authorList>
            <person name="Lovell J.T."/>
            <person name="Jenkins J."/>
            <person name="Shu S."/>
            <person name="Juenger T.E."/>
            <person name="Schmutz J."/>
        </authorList>
    </citation>
    <scope>NUCLEOTIDE SEQUENCE</scope>
    <source>
        <strain evidence="2">AP13</strain>
    </source>
</reference>
<dbReference type="AlphaFoldDB" id="A0A8T0V9U7"/>
<proteinExistence type="predicted"/>
<evidence type="ECO:0000313" key="3">
    <source>
        <dbReference type="Proteomes" id="UP000823388"/>
    </source>
</evidence>